<dbReference type="InterPro" id="IPR052039">
    <property type="entry name" value="Caspase-related_regulators"/>
</dbReference>
<organism evidence="2 3">
    <name type="scientific">Ekhidna lutea</name>
    <dbReference type="NCBI Taxonomy" id="447679"/>
    <lineage>
        <taxon>Bacteria</taxon>
        <taxon>Pseudomonadati</taxon>
        <taxon>Bacteroidota</taxon>
        <taxon>Cytophagia</taxon>
        <taxon>Cytophagales</taxon>
        <taxon>Reichenbachiellaceae</taxon>
        <taxon>Ekhidna</taxon>
    </lineage>
</organism>
<dbReference type="PROSITE" id="PS00018">
    <property type="entry name" value="EF_HAND_1"/>
    <property type="match status" value="1"/>
</dbReference>
<dbReference type="AlphaFoldDB" id="A0A239L025"/>
<dbReference type="Proteomes" id="UP000198393">
    <property type="component" value="Unassembled WGS sequence"/>
</dbReference>
<evidence type="ECO:0000259" key="1">
    <source>
        <dbReference type="Pfam" id="PF00656"/>
    </source>
</evidence>
<keyword evidence="3" id="KW-1185">Reference proteome</keyword>
<evidence type="ECO:0000313" key="3">
    <source>
        <dbReference type="Proteomes" id="UP000198393"/>
    </source>
</evidence>
<dbReference type="PANTHER" id="PTHR22576">
    <property type="entry name" value="MUCOSA ASSOCIATED LYMPHOID TISSUE LYMPHOMA TRANSLOCATION PROTEIN 1/PARACASPASE"/>
    <property type="match status" value="1"/>
</dbReference>
<dbReference type="PANTHER" id="PTHR22576:SF37">
    <property type="entry name" value="MUCOSA-ASSOCIATED LYMPHOID TISSUE LYMPHOMA TRANSLOCATION PROTEIN 1"/>
    <property type="match status" value="1"/>
</dbReference>
<dbReference type="OrthoDB" id="976443at2"/>
<name>A0A239L025_EKHLU</name>
<gene>
    <name evidence="2" type="ORF">SAMN05421640_2881</name>
</gene>
<dbReference type="GO" id="GO:0006508">
    <property type="term" value="P:proteolysis"/>
    <property type="evidence" value="ECO:0007669"/>
    <property type="project" value="InterPro"/>
</dbReference>
<dbReference type="SUPFAM" id="SSF52129">
    <property type="entry name" value="Caspase-like"/>
    <property type="match status" value="1"/>
</dbReference>
<dbReference type="GO" id="GO:0004197">
    <property type="term" value="F:cysteine-type endopeptidase activity"/>
    <property type="evidence" value="ECO:0007669"/>
    <property type="project" value="InterPro"/>
</dbReference>
<reference evidence="2 3" key="1">
    <citation type="submission" date="2017-06" db="EMBL/GenBank/DDBJ databases">
        <authorList>
            <person name="Kim H.J."/>
            <person name="Triplett B.A."/>
        </authorList>
    </citation>
    <scope>NUCLEOTIDE SEQUENCE [LARGE SCALE GENOMIC DNA]</scope>
    <source>
        <strain evidence="2 3">DSM 19307</strain>
    </source>
</reference>
<proteinExistence type="predicted"/>
<dbReference type="EMBL" id="FZPD01000005">
    <property type="protein sequence ID" value="SNT23926.1"/>
    <property type="molecule type" value="Genomic_DNA"/>
</dbReference>
<evidence type="ECO:0000313" key="2">
    <source>
        <dbReference type="EMBL" id="SNT23926.1"/>
    </source>
</evidence>
<feature type="domain" description="Peptidase C14 caspase" evidence="1">
    <location>
        <begin position="299"/>
        <end position="501"/>
    </location>
</feature>
<dbReference type="Gene3D" id="3.40.50.1460">
    <property type="match status" value="1"/>
</dbReference>
<dbReference type="Pfam" id="PF00656">
    <property type="entry name" value="Peptidase_C14"/>
    <property type="match status" value="1"/>
</dbReference>
<dbReference type="InterPro" id="IPR018247">
    <property type="entry name" value="EF_Hand_1_Ca_BS"/>
</dbReference>
<dbReference type="InterPro" id="IPR029030">
    <property type="entry name" value="Caspase-like_dom_sf"/>
</dbReference>
<protein>
    <submittedName>
        <fullName evidence="2">Caspase domain-containing protein</fullName>
    </submittedName>
</protein>
<sequence>MRSLIVIWIIFSFYCSFGQDPKSIPLPMHMRCDGSAALMPDSSMIITQYNMVGVNKTTRYVFKDNQWIEESNKLVDIINATLTDGHIHFRFSHDFTRLFVLVHEDSGQHFYELSKNEEGIWGLPQEVLIDNNRKTNSVPSYSFDNSKLFTTIEGRNDWSVIEVWGGKNYSEIIEKIKVPKLKEIIQVISIGEKSLLLFAAKKKQKEYVWYLIKETADNSWTAPVQISSLKMYFFGLATTAFPEWMIYSNFENSTLYLHPTPPLLKAELKTPKRNNEIAISQNEKAQNINQMVKPGGKYHAVLIGNSDYQMDKLDLVNPTDDVDELKQILTNKYSFNTENIITLKNATRDEVLEVLYRLRKEISVTDNLLIFYAGHGYWDDKVEQGYWWPVDTDPANPSNWLSNSDLKEQIRAIRSAHTLLISDACFSGGIFRARGNEIRSASRDIQLLYRLPSRRAMSSGNMSSVSDNSVFFKYLIKYLDENTDQFLSSSDLFTKVRRAVLSNSLTVPQDGVIMGTGDEGGDFIFIQQKE</sequence>
<dbReference type="InterPro" id="IPR011600">
    <property type="entry name" value="Pept_C14_caspase"/>
</dbReference>
<accession>A0A239L025</accession>